<evidence type="ECO:0000313" key="2">
    <source>
        <dbReference type="Proteomes" id="UP000265520"/>
    </source>
</evidence>
<gene>
    <name evidence="1" type="ORF">A2U01_0008854</name>
</gene>
<sequence>MSFIQGLVFEGGGEKGNVGKVIGIVVGKFGSGGRVNCGIVGMAKVEHLLEAVLELLAKVEPFLEAMLELLAKVAMLVLEVLV</sequence>
<protein>
    <submittedName>
        <fullName evidence="1">Uncharacterized protein</fullName>
    </submittedName>
</protein>
<evidence type="ECO:0000313" key="1">
    <source>
        <dbReference type="EMBL" id="MCH87973.1"/>
    </source>
</evidence>
<organism evidence="1 2">
    <name type="scientific">Trifolium medium</name>
    <dbReference type="NCBI Taxonomy" id="97028"/>
    <lineage>
        <taxon>Eukaryota</taxon>
        <taxon>Viridiplantae</taxon>
        <taxon>Streptophyta</taxon>
        <taxon>Embryophyta</taxon>
        <taxon>Tracheophyta</taxon>
        <taxon>Spermatophyta</taxon>
        <taxon>Magnoliopsida</taxon>
        <taxon>eudicotyledons</taxon>
        <taxon>Gunneridae</taxon>
        <taxon>Pentapetalae</taxon>
        <taxon>rosids</taxon>
        <taxon>fabids</taxon>
        <taxon>Fabales</taxon>
        <taxon>Fabaceae</taxon>
        <taxon>Papilionoideae</taxon>
        <taxon>50 kb inversion clade</taxon>
        <taxon>NPAAA clade</taxon>
        <taxon>Hologalegina</taxon>
        <taxon>IRL clade</taxon>
        <taxon>Trifolieae</taxon>
        <taxon>Trifolium</taxon>
    </lineage>
</organism>
<accession>A0A392MLA1</accession>
<dbReference type="Proteomes" id="UP000265520">
    <property type="component" value="Unassembled WGS sequence"/>
</dbReference>
<dbReference type="AlphaFoldDB" id="A0A392MLA1"/>
<keyword evidence="2" id="KW-1185">Reference proteome</keyword>
<name>A0A392MLA1_9FABA</name>
<comment type="caution">
    <text evidence="1">The sequence shown here is derived from an EMBL/GenBank/DDBJ whole genome shotgun (WGS) entry which is preliminary data.</text>
</comment>
<proteinExistence type="predicted"/>
<reference evidence="1 2" key="1">
    <citation type="journal article" date="2018" name="Front. Plant Sci.">
        <title>Red Clover (Trifolium pratense) and Zigzag Clover (T. medium) - A Picture of Genomic Similarities and Differences.</title>
        <authorList>
            <person name="Dluhosova J."/>
            <person name="Istvanek J."/>
            <person name="Nedelnik J."/>
            <person name="Repkova J."/>
        </authorList>
    </citation>
    <scope>NUCLEOTIDE SEQUENCE [LARGE SCALE GENOMIC DNA]</scope>
    <source>
        <strain evidence="2">cv. 10/8</strain>
        <tissue evidence="1">Leaf</tissue>
    </source>
</reference>
<dbReference type="EMBL" id="LXQA010013258">
    <property type="protein sequence ID" value="MCH87973.1"/>
    <property type="molecule type" value="Genomic_DNA"/>
</dbReference>